<sequence length="50" mass="5608">MCQKVDSSVDCHATAGAVSRNDRDISPVAQYDKKRGYLKKWILGLKLVLE</sequence>
<evidence type="ECO:0000313" key="1">
    <source>
        <dbReference type="EMBL" id="STO96351.1"/>
    </source>
</evidence>
<name>A0A377J1K6_9HELI</name>
<organism evidence="1 2">
    <name type="scientific">Helicobacter canis</name>
    <dbReference type="NCBI Taxonomy" id="29419"/>
    <lineage>
        <taxon>Bacteria</taxon>
        <taxon>Pseudomonadati</taxon>
        <taxon>Campylobacterota</taxon>
        <taxon>Epsilonproteobacteria</taxon>
        <taxon>Campylobacterales</taxon>
        <taxon>Helicobacteraceae</taxon>
        <taxon>Helicobacter</taxon>
    </lineage>
</organism>
<dbReference type="Proteomes" id="UP000254841">
    <property type="component" value="Unassembled WGS sequence"/>
</dbReference>
<evidence type="ECO:0000313" key="2">
    <source>
        <dbReference type="Proteomes" id="UP000254841"/>
    </source>
</evidence>
<proteinExistence type="predicted"/>
<protein>
    <submittedName>
        <fullName evidence="1">Uncharacterized protein</fullName>
    </submittedName>
</protein>
<dbReference type="RefSeq" id="WP_181814112.1">
    <property type="nucleotide sequence ID" value="NZ_UGHV01000001.1"/>
</dbReference>
<dbReference type="EMBL" id="UGHV01000001">
    <property type="protein sequence ID" value="STO96351.1"/>
    <property type="molecule type" value="Genomic_DNA"/>
</dbReference>
<gene>
    <name evidence="1" type="ORF">NCTC12410_00162</name>
</gene>
<dbReference type="AlphaFoldDB" id="A0A377J1K6"/>
<reference evidence="1 2" key="1">
    <citation type="submission" date="2018-06" db="EMBL/GenBank/DDBJ databases">
        <authorList>
            <consortium name="Pathogen Informatics"/>
            <person name="Doyle S."/>
        </authorList>
    </citation>
    <scope>NUCLEOTIDE SEQUENCE [LARGE SCALE GENOMIC DNA]</scope>
    <source>
        <strain evidence="1 2">NCTC12410</strain>
    </source>
</reference>
<accession>A0A377J1K6</accession>